<protein>
    <submittedName>
        <fullName evidence="1">Uncharacterized protein</fullName>
    </submittedName>
</protein>
<name>A0ABP0U3N0_9BRYO</name>
<organism evidence="1 2">
    <name type="scientific">Sphagnum troendelagicum</name>
    <dbReference type="NCBI Taxonomy" id="128251"/>
    <lineage>
        <taxon>Eukaryota</taxon>
        <taxon>Viridiplantae</taxon>
        <taxon>Streptophyta</taxon>
        <taxon>Embryophyta</taxon>
        <taxon>Bryophyta</taxon>
        <taxon>Sphagnophytina</taxon>
        <taxon>Sphagnopsida</taxon>
        <taxon>Sphagnales</taxon>
        <taxon>Sphagnaceae</taxon>
        <taxon>Sphagnum</taxon>
    </lineage>
</organism>
<gene>
    <name evidence="1" type="ORF">CSSPTR1EN2_LOCUS10935</name>
</gene>
<sequence length="174" mass="19421">MTLALPSPVRLPEFFAAFPLVDAWHTRPSGCPNSSLHSYWSRTPGSPGPVKLPEFFAAFLLVDACRAGTSQPVQAANLNRRAEKERIVAVVLVRVRSKEDDKICFRFAILEHRSVAAAATDVIKIQPLFYVFSHVYRYRLLVSFLRRGFGKIIASSVQFRGCLDYGLSFSKSVG</sequence>
<reference evidence="1" key="1">
    <citation type="submission" date="2024-02" db="EMBL/GenBank/DDBJ databases">
        <authorList>
            <consortium name="ELIXIR-Norway"/>
            <consortium name="Elixir Norway"/>
        </authorList>
    </citation>
    <scope>NUCLEOTIDE SEQUENCE</scope>
</reference>
<proteinExistence type="predicted"/>
<dbReference type="EMBL" id="OZ019910">
    <property type="protein sequence ID" value="CAK9211705.1"/>
    <property type="molecule type" value="Genomic_DNA"/>
</dbReference>
<keyword evidence="2" id="KW-1185">Reference proteome</keyword>
<evidence type="ECO:0000313" key="1">
    <source>
        <dbReference type="EMBL" id="CAK9211705.1"/>
    </source>
</evidence>
<evidence type="ECO:0000313" key="2">
    <source>
        <dbReference type="Proteomes" id="UP001497512"/>
    </source>
</evidence>
<accession>A0ABP0U3N0</accession>
<dbReference type="Proteomes" id="UP001497512">
    <property type="component" value="Chromosome 18"/>
</dbReference>